<dbReference type="InterPro" id="IPR011990">
    <property type="entry name" value="TPR-like_helical_dom_sf"/>
</dbReference>
<feature type="transmembrane region" description="Helical" evidence="3">
    <location>
        <begin position="106"/>
        <end position="123"/>
    </location>
</feature>
<dbReference type="SMART" id="SM00028">
    <property type="entry name" value="TPR"/>
    <property type="match status" value="4"/>
</dbReference>
<feature type="transmembrane region" description="Helical" evidence="3">
    <location>
        <begin position="194"/>
        <end position="220"/>
    </location>
</feature>
<keyword evidence="1" id="KW-0677">Repeat</keyword>
<dbReference type="InterPro" id="IPR038731">
    <property type="entry name" value="RgtA/B/C-like"/>
</dbReference>
<evidence type="ECO:0000313" key="5">
    <source>
        <dbReference type="EMBL" id="KKN73314.1"/>
    </source>
</evidence>
<feature type="transmembrane region" description="Helical" evidence="3">
    <location>
        <begin position="365"/>
        <end position="383"/>
    </location>
</feature>
<feature type="transmembrane region" description="Helical" evidence="3">
    <location>
        <begin position="311"/>
        <end position="330"/>
    </location>
</feature>
<evidence type="ECO:0000256" key="3">
    <source>
        <dbReference type="SAM" id="Phobius"/>
    </source>
</evidence>
<dbReference type="EMBL" id="LAZR01000346">
    <property type="protein sequence ID" value="KKN73314.1"/>
    <property type="molecule type" value="Genomic_DNA"/>
</dbReference>
<keyword evidence="2" id="KW-0802">TPR repeat</keyword>
<feature type="domain" description="Glycosyltransferase RgtA/B/C/D-like" evidence="4">
    <location>
        <begin position="84"/>
        <end position="248"/>
    </location>
</feature>
<keyword evidence="3" id="KW-1133">Transmembrane helix</keyword>
<feature type="transmembrane region" description="Helical" evidence="3">
    <location>
        <begin position="395"/>
        <end position="417"/>
    </location>
</feature>
<accession>A0A0F9T258</accession>
<organism evidence="5">
    <name type="scientific">marine sediment metagenome</name>
    <dbReference type="NCBI Taxonomy" id="412755"/>
    <lineage>
        <taxon>unclassified sequences</taxon>
        <taxon>metagenomes</taxon>
        <taxon>ecological metagenomes</taxon>
    </lineage>
</organism>
<evidence type="ECO:0000259" key="4">
    <source>
        <dbReference type="Pfam" id="PF13231"/>
    </source>
</evidence>
<dbReference type="SUPFAM" id="SSF48452">
    <property type="entry name" value="TPR-like"/>
    <property type="match status" value="1"/>
</dbReference>
<gene>
    <name evidence="5" type="ORF">LCGC14_0402100</name>
</gene>
<feature type="transmembrane region" description="Helical" evidence="3">
    <location>
        <begin position="335"/>
        <end position="353"/>
    </location>
</feature>
<dbReference type="InterPro" id="IPR052346">
    <property type="entry name" value="O-mannosyl-transferase_TMTC"/>
</dbReference>
<dbReference type="Pfam" id="PF13432">
    <property type="entry name" value="TPR_16"/>
    <property type="match status" value="2"/>
</dbReference>
<evidence type="ECO:0000256" key="1">
    <source>
        <dbReference type="ARBA" id="ARBA00022737"/>
    </source>
</evidence>
<feature type="transmembrane region" description="Helical" evidence="3">
    <location>
        <begin position="171"/>
        <end position="187"/>
    </location>
</feature>
<feature type="transmembrane region" description="Helical" evidence="3">
    <location>
        <begin position="240"/>
        <end position="258"/>
    </location>
</feature>
<evidence type="ECO:0000256" key="2">
    <source>
        <dbReference type="ARBA" id="ARBA00022803"/>
    </source>
</evidence>
<comment type="caution">
    <text evidence="5">The sequence shown here is derived from an EMBL/GenBank/DDBJ whole genome shotgun (WGS) entry which is preliminary data.</text>
</comment>
<keyword evidence="3" id="KW-0472">Membrane</keyword>
<name>A0A0F9T258_9ZZZZ</name>
<dbReference type="InterPro" id="IPR019734">
    <property type="entry name" value="TPR_rpt"/>
</dbReference>
<dbReference type="PANTHER" id="PTHR44227:SF3">
    <property type="entry name" value="PROTEIN O-MANNOSYL-TRANSFERASE TMTC4"/>
    <property type="match status" value="1"/>
</dbReference>
<sequence length="630" mass="69645">MGPSLNSSDTLESVEARASGRRWLLDRTHVLVIVAVMVAYANSLWGPFVLDDVGSIANNDSIRRLWPIGAVLQPPAGQTVEGRPVLNLSLALTCAISGLDVRGYHLVNLLIHLAAAVTLFALVRRTLSLPACGPFRPGQARGLALAVALIWALHPLQSSAVTYIIQRAESLMGLLFLLTLYCIARGVRSDRPLAWWLAAVAACALGMGTKEVMAVAPVIALVYDRVFLSGSWKATFRQRWGLHAALAACWGLLAMTIGHRSGTAGFALPVHPVMYGATQLGVIVHYVRLAFWPHPLVFDYAWPIARSAWEVVPGAIAVAALLGATIWALIRRPTWGFLGLWFLAILAPTSSIMPLRDVAFEHRMYLPLAAVVLGVVVGSYHFWRNVVMKKMGWASAGASFVGPLALVGVLAAGLGWMTFQRNADYRTAVSLWRDTLEHRPDNPRAHNNLGMRLAKAGKLAEALRHIDRAIELDPEYGVAYGNRAAIYLLRGKRRWALRDADRAVALEPEMQGQYYNRARIHQELNNHKLAVRDLTRVIDMAPGSAMAFRGRGLSRVKLGRDERAAADFSEAIRLRPDWPQPYLDLAWCDYRLGRYEQAWTDLARYEQLGQVTPHSLMRKLRQADPDSSRP</sequence>
<dbReference type="AlphaFoldDB" id="A0A0F9T258"/>
<protein>
    <recommendedName>
        <fullName evidence="4">Glycosyltransferase RgtA/B/C/D-like domain-containing protein</fullName>
    </recommendedName>
</protein>
<dbReference type="PROSITE" id="PS50005">
    <property type="entry name" value="TPR"/>
    <property type="match status" value="2"/>
</dbReference>
<proteinExistence type="predicted"/>
<feature type="transmembrane region" description="Helical" evidence="3">
    <location>
        <begin position="30"/>
        <end position="50"/>
    </location>
</feature>
<dbReference type="PROSITE" id="PS50293">
    <property type="entry name" value="TPR_REGION"/>
    <property type="match status" value="1"/>
</dbReference>
<dbReference type="Pfam" id="PF13231">
    <property type="entry name" value="PMT_2"/>
    <property type="match status" value="1"/>
</dbReference>
<reference evidence="5" key="1">
    <citation type="journal article" date="2015" name="Nature">
        <title>Complex archaea that bridge the gap between prokaryotes and eukaryotes.</title>
        <authorList>
            <person name="Spang A."/>
            <person name="Saw J.H."/>
            <person name="Jorgensen S.L."/>
            <person name="Zaremba-Niedzwiedzka K."/>
            <person name="Martijn J."/>
            <person name="Lind A.E."/>
            <person name="van Eijk R."/>
            <person name="Schleper C."/>
            <person name="Guy L."/>
            <person name="Ettema T.J."/>
        </authorList>
    </citation>
    <scope>NUCLEOTIDE SEQUENCE</scope>
</reference>
<feature type="transmembrane region" description="Helical" evidence="3">
    <location>
        <begin position="270"/>
        <end position="291"/>
    </location>
</feature>
<dbReference type="PANTHER" id="PTHR44227">
    <property type="match status" value="1"/>
</dbReference>
<keyword evidence="3" id="KW-0812">Transmembrane</keyword>
<dbReference type="Gene3D" id="1.25.40.10">
    <property type="entry name" value="Tetratricopeptide repeat domain"/>
    <property type="match status" value="2"/>
</dbReference>
<feature type="transmembrane region" description="Helical" evidence="3">
    <location>
        <begin position="143"/>
        <end position="165"/>
    </location>
</feature>